<proteinExistence type="predicted"/>
<reference evidence="3 4" key="1">
    <citation type="submission" date="2024-01" db="EMBL/GenBank/DDBJ databases">
        <title>the genome sequence of strain Microbacterium schleiferi NBRC 15075.</title>
        <authorList>
            <person name="Ding Y."/>
            <person name="Zhang G."/>
        </authorList>
    </citation>
    <scope>NUCLEOTIDE SEQUENCE [LARGE SCALE GENOMIC DNA]</scope>
    <source>
        <strain evidence="3 4">NBRC 15075</strain>
    </source>
</reference>
<dbReference type="InterPro" id="IPR009061">
    <property type="entry name" value="DNA-bd_dom_put_sf"/>
</dbReference>
<dbReference type="EMBL" id="JAZHOV010000003">
    <property type="protein sequence ID" value="MEF2254662.1"/>
    <property type="molecule type" value="Genomic_DNA"/>
</dbReference>
<gene>
    <name evidence="3" type="ORF">V2V91_05855</name>
</gene>
<dbReference type="SUPFAM" id="SSF46955">
    <property type="entry name" value="Putative DNA-binding domain"/>
    <property type="match status" value="1"/>
</dbReference>
<dbReference type="InterPro" id="IPR047057">
    <property type="entry name" value="MerR_fam"/>
</dbReference>
<dbReference type="RefSeq" id="WP_331791162.1">
    <property type="nucleotide sequence ID" value="NZ_BAAAUO010000002.1"/>
</dbReference>
<sequence>MRIGELSRLSGVSARMLRHYDRIGLVQPSERTSAGYRDYGDDDLRRLLQVEALRSLGLPLREVGHALADADAAPSDILDRVIARTVETITREQELLGRLRRLREQQPEDWSDVLHTVALLQRLGSDDASHRQRAALAHPTQPMAAALTDAVLAENDPNVAGALQWALARTADETVVATLRSAFDSPDGAVRQRAITTLAKIASPARTDVVSVLLDALAHADPVVRSAAALSLGPRGVPEAADELIAMIVRGTSDVEAAESLGHIARSHPGEIERRLDAALTPRADADARLRLTQALGEIASDEATGILERLIHDPDRRVQMTAQYLTGMRSH</sequence>
<protein>
    <submittedName>
        <fullName evidence="3">HEAT repeat domain-containing protein</fullName>
    </submittedName>
</protein>
<comment type="caution">
    <text evidence="3">The sequence shown here is derived from an EMBL/GenBank/DDBJ whole genome shotgun (WGS) entry which is preliminary data.</text>
</comment>
<evidence type="ECO:0000259" key="2">
    <source>
        <dbReference type="PROSITE" id="PS50937"/>
    </source>
</evidence>
<evidence type="ECO:0000313" key="3">
    <source>
        <dbReference type="EMBL" id="MEF2254662.1"/>
    </source>
</evidence>
<dbReference type="PANTHER" id="PTHR30204:SF93">
    <property type="entry name" value="HTH MERR-TYPE DOMAIN-CONTAINING PROTEIN"/>
    <property type="match status" value="1"/>
</dbReference>
<keyword evidence="1" id="KW-0238">DNA-binding</keyword>
<dbReference type="InterPro" id="IPR016024">
    <property type="entry name" value="ARM-type_fold"/>
</dbReference>
<dbReference type="Gene3D" id="1.10.1660.10">
    <property type="match status" value="1"/>
</dbReference>
<name>A0ABU7V4Q3_9MICO</name>
<dbReference type="InterPro" id="IPR004155">
    <property type="entry name" value="PBS_lyase_HEAT"/>
</dbReference>
<dbReference type="PROSITE" id="PS50937">
    <property type="entry name" value="HTH_MERR_2"/>
    <property type="match status" value="1"/>
</dbReference>
<dbReference type="Proteomes" id="UP001351900">
    <property type="component" value="Unassembled WGS sequence"/>
</dbReference>
<keyword evidence="4" id="KW-1185">Reference proteome</keyword>
<dbReference type="Pfam" id="PF13411">
    <property type="entry name" value="MerR_1"/>
    <property type="match status" value="1"/>
</dbReference>
<dbReference type="InterPro" id="IPR011989">
    <property type="entry name" value="ARM-like"/>
</dbReference>
<dbReference type="InterPro" id="IPR000551">
    <property type="entry name" value="MerR-type_HTH_dom"/>
</dbReference>
<dbReference type="Gene3D" id="1.25.10.10">
    <property type="entry name" value="Leucine-rich Repeat Variant"/>
    <property type="match status" value="2"/>
</dbReference>
<evidence type="ECO:0000256" key="1">
    <source>
        <dbReference type="ARBA" id="ARBA00023125"/>
    </source>
</evidence>
<evidence type="ECO:0000313" key="4">
    <source>
        <dbReference type="Proteomes" id="UP001351900"/>
    </source>
</evidence>
<feature type="domain" description="HTH merR-type" evidence="2">
    <location>
        <begin position="1"/>
        <end position="69"/>
    </location>
</feature>
<dbReference type="SUPFAM" id="SSF48371">
    <property type="entry name" value="ARM repeat"/>
    <property type="match status" value="1"/>
</dbReference>
<dbReference type="PROSITE" id="PS00552">
    <property type="entry name" value="HTH_MERR_1"/>
    <property type="match status" value="1"/>
</dbReference>
<dbReference type="PANTHER" id="PTHR30204">
    <property type="entry name" value="REDOX-CYCLING DRUG-SENSING TRANSCRIPTIONAL ACTIVATOR SOXR"/>
    <property type="match status" value="1"/>
</dbReference>
<organism evidence="3 4">
    <name type="scientific">Microbacterium schleiferi</name>
    <dbReference type="NCBI Taxonomy" id="69362"/>
    <lineage>
        <taxon>Bacteria</taxon>
        <taxon>Bacillati</taxon>
        <taxon>Actinomycetota</taxon>
        <taxon>Actinomycetes</taxon>
        <taxon>Micrococcales</taxon>
        <taxon>Microbacteriaceae</taxon>
        <taxon>Microbacterium</taxon>
    </lineage>
</organism>
<dbReference type="Pfam" id="PF13646">
    <property type="entry name" value="HEAT_2"/>
    <property type="match status" value="1"/>
</dbReference>
<dbReference type="SMART" id="SM00567">
    <property type="entry name" value="EZ_HEAT"/>
    <property type="match status" value="4"/>
</dbReference>
<dbReference type="PRINTS" id="PR00040">
    <property type="entry name" value="HTHMERR"/>
</dbReference>
<dbReference type="SMART" id="SM00422">
    <property type="entry name" value="HTH_MERR"/>
    <property type="match status" value="1"/>
</dbReference>
<accession>A0ABU7V4Q3</accession>